<accession>A0A6L5GTD2</accession>
<dbReference type="PANTHER" id="PTHR43527">
    <property type="entry name" value="4-DIPHOSPHOCYTIDYL-2-C-METHYL-D-ERYTHRITOL KINASE, CHLOROPLASTIC"/>
    <property type="match status" value="1"/>
</dbReference>
<evidence type="ECO:0000259" key="5">
    <source>
        <dbReference type="Pfam" id="PF00288"/>
    </source>
</evidence>
<sequence length="293" mass="32373">MRRLTTRAPGSCGEWIQGIYRGRPCLVSCPIDLYARATISDEPQRIDLPPKAAAMVDYFLWRYGLSEKVMHHLNIEIASEIPRGKGMASSTADLAALAGALSVFFDLHLDASEIARLCIAVEPSDNIMFPRLNLFDFIDGGVIKTFRHNLQAAILVINFKGTVDTVGFKGQRRIYTARDRAAFAGIVATFQRGVDRRNLQTVGNATTKSALLNQKVLEKPYLPLLIDLSSRYGGEGVVIGHSGTVVGILHEPGRLARDDLMRELLKHVSAEEIDSAFERRIVPGGVQLLRNEF</sequence>
<dbReference type="GO" id="GO:0005524">
    <property type="term" value="F:ATP binding"/>
    <property type="evidence" value="ECO:0007669"/>
    <property type="project" value="UniProtKB-KW"/>
</dbReference>
<comment type="caution">
    <text evidence="6">The sequence shown here is derived from an EMBL/GenBank/DDBJ whole genome shotgun (WGS) entry which is preliminary data.</text>
</comment>
<protein>
    <submittedName>
        <fullName evidence="6">GHMP kinase</fullName>
    </submittedName>
</protein>
<reference evidence="6" key="1">
    <citation type="journal article" date="2020" name="Appl. Environ. Microbiol.">
        <title>Medium-Chain Fatty Acid Synthesis by 'Candidatus Weimeria bifida' gen. nov., sp. nov., and 'Candidatus Pseudoramibacter fermentans' sp. nov.</title>
        <authorList>
            <person name="Scarborough M.J."/>
            <person name="Myers K.S."/>
            <person name="Donohue T.J."/>
            <person name="Noguera D.R."/>
        </authorList>
    </citation>
    <scope>NUCLEOTIDE SEQUENCE</scope>
    <source>
        <strain evidence="6">EUB1.1</strain>
    </source>
</reference>
<dbReference type="InterPro" id="IPR014721">
    <property type="entry name" value="Ribsml_uS5_D2-typ_fold_subgr"/>
</dbReference>
<keyword evidence="4" id="KW-0067">ATP-binding</keyword>
<keyword evidence="1" id="KW-0808">Transferase</keyword>
<dbReference type="AlphaFoldDB" id="A0A6L5GTD2"/>
<evidence type="ECO:0000313" key="7">
    <source>
        <dbReference type="Proteomes" id="UP000473648"/>
    </source>
</evidence>
<keyword evidence="2" id="KW-0547">Nucleotide-binding</keyword>
<gene>
    <name evidence="6" type="ORF">FRC53_08545</name>
</gene>
<evidence type="ECO:0000256" key="4">
    <source>
        <dbReference type="ARBA" id="ARBA00022840"/>
    </source>
</evidence>
<name>A0A6L5GTD2_9FIRM</name>
<keyword evidence="7" id="KW-1185">Reference proteome</keyword>
<evidence type="ECO:0000313" key="6">
    <source>
        <dbReference type="EMBL" id="MQM73443.1"/>
    </source>
</evidence>
<dbReference type="InterPro" id="IPR020568">
    <property type="entry name" value="Ribosomal_Su5_D2-typ_SF"/>
</dbReference>
<evidence type="ECO:0000256" key="1">
    <source>
        <dbReference type="ARBA" id="ARBA00022679"/>
    </source>
</evidence>
<dbReference type="InterPro" id="IPR006204">
    <property type="entry name" value="GHMP_kinase_N_dom"/>
</dbReference>
<dbReference type="Pfam" id="PF00288">
    <property type="entry name" value="GHMP_kinases_N"/>
    <property type="match status" value="1"/>
</dbReference>
<dbReference type="EMBL" id="VOGB01000005">
    <property type="protein sequence ID" value="MQM73443.1"/>
    <property type="molecule type" value="Genomic_DNA"/>
</dbReference>
<proteinExistence type="predicted"/>
<dbReference type="SUPFAM" id="SSF54211">
    <property type="entry name" value="Ribosomal protein S5 domain 2-like"/>
    <property type="match status" value="1"/>
</dbReference>
<dbReference type="Gene3D" id="3.30.230.10">
    <property type="match status" value="1"/>
</dbReference>
<evidence type="ECO:0000256" key="2">
    <source>
        <dbReference type="ARBA" id="ARBA00022741"/>
    </source>
</evidence>
<dbReference type="InterPro" id="IPR012363">
    <property type="entry name" value="PduX"/>
</dbReference>
<dbReference type="PIRSF" id="PIRSF033887">
    <property type="entry name" value="PduX"/>
    <property type="match status" value="1"/>
</dbReference>
<evidence type="ECO:0000256" key="3">
    <source>
        <dbReference type="ARBA" id="ARBA00022777"/>
    </source>
</evidence>
<organism evidence="6 7">
    <name type="scientific">Candidatus Pseudoramibacter fermentans</name>
    <dbReference type="NCBI Taxonomy" id="2594427"/>
    <lineage>
        <taxon>Bacteria</taxon>
        <taxon>Bacillati</taxon>
        <taxon>Bacillota</taxon>
        <taxon>Clostridia</taxon>
        <taxon>Eubacteriales</taxon>
        <taxon>Eubacteriaceae</taxon>
        <taxon>Pseudoramibacter</taxon>
    </lineage>
</organism>
<keyword evidence="3 6" id="KW-0418">Kinase</keyword>
<feature type="domain" description="GHMP kinase N-terminal" evidence="5">
    <location>
        <begin position="61"/>
        <end position="122"/>
    </location>
</feature>
<dbReference type="GO" id="GO:0016301">
    <property type="term" value="F:kinase activity"/>
    <property type="evidence" value="ECO:0007669"/>
    <property type="project" value="UniProtKB-KW"/>
</dbReference>
<dbReference type="Proteomes" id="UP000473648">
    <property type="component" value="Unassembled WGS sequence"/>
</dbReference>
<dbReference type="PANTHER" id="PTHR43527:SF1">
    <property type="entry name" value="L-THREONINE KINASE"/>
    <property type="match status" value="1"/>
</dbReference>